<dbReference type="NCBIfam" id="TIGR00653">
    <property type="entry name" value="GlnA"/>
    <property type="match status" value="1"/>
</dbReference>
<comment type="caution">
    <text evidence="12">The sequence shown here is derived from an EMBL/GenBank/DDBJ whole genome shotgun (WGS) entry which is preliminary data.</text>
</comment>
<organism evidence="12 13">
    <name type="scientific">Kordiimonas pumila</name>
    <dbReference type="NCBI Taxonomy" id="2161677"/>
    <lineage>
        <taxon>Bacteria</taxon>
        <taxon>Pseudomonadati</taxon>
        <taxon>Pseudomonadota</taxon>
        <taxon>Alphaproteobacteria</taxon>
        <taxon>Kordiimonadales</taxon>
        <taxon>Kordiimonadaceae</taxon>
        <taxon>Kordiimonas</taxon>
    </lineage>
</organism>
<dbReference type="PROSITE" id="PS00182">
    <property type="entry name" value="GLNA_ADENYLATION"/>
    <property type="match status" value="1"/>
</dbReference>
<evidence type="ECO:0000313" key="12">
    <source>
        <dbReference type="EMBL" id="MFC3051142.1"/>
    </source>
</evidence>
<evidence type="ECO:0000256" key="3">
    <source>
        <dbReference type="ARBA" id="ARBA00009897"/>
    </source>
</evidence>
<dbReference type="InterPro" id="IPR027302">
    <property type="entry name" value="Gln_synth_N_conserv_site"/>
</dbReference>
<dbReference type="PANTHER" id="PTHR43407:SF2">
    <property type="entry name" value="GLUTAMINE SYNTHETASE"/>
    <property type="match status" value="1"/>
</dbReference>
<dbReference type="RefSeq" id="WP_194211942.1">
    <property type="nucleotide sequence ID" value="NZ_CP061205.1"/>
</dbReference>
<evidence type="ECO:0000256" key="1">
    <source>
        <dbReference type="ARBA" id="ARBA00001946"/>
    </source>
</evidence>
<keyword evidence="13" id="KW-1185">Reference proteome</keyword>
<name>A0ABV7D2R8_9PROT</name>
<keyword evidence="9" id="KW-0067">ATP-binding</keyword>
<keyword evidence="5" id="KW-0535">Nitrogen fixation</keyword>
<evidence type="ECO:0000256" key="9">
    <source>
        <dbReference type="RuleBase" id="RU004356"/>
    </source>
</evidence>
<proteinExistence type="inferred from homology"/>
<keyword evidence="9 12" id="KW-0436">Ligase</keyword>
<dbReference type="EC" id="6.3.1.2" evidence="9"/>
<evidence type="ECO:0000256" key="5">
    <source>
        <dbReference type="ARBA" id="ARBA00023231"/>
    </source>
</evidence>
<dbReference type="GO" id="GO:0004356">
    <property type="term" value="F:glutamine synthetase activity"/>
    <property type="evidence" value="ECO:0007669"/>
    <property type="project" value="UniProtKB-EC"/>
</dbReference>
<comment type="subunit">
    <text evidence="8">Oligomer of 12 subunits arranged in the form of two hexagons.</text>
</comment>
<dbReference type="Gene3D" id="3.30.590.10">
    <property type="entry name" value="Glutamine synthetase/guanido kinase, catalytic domain"/>
    <property type="match status" value="1"/>
</dbReference>
<dbReference type="InterPro" id="IPR014746">
    <property type="entry name" value="Gln_synth/guanido_kin_cat_dom"/>
</dbReference>
<dbReference type="PANTHER" id="PTHR43407">
    <property type="entry name" value="GLUTAMINE SYNTHETASE"/>
    <property type="match status" value="1"/>
</dbReference>
<dbReference type="PROSITE" id="PS00181">
    <property type="entry name" value="GLNA_ATP"/>
    <property type="match status" value="1"/>
</dbReference>
<evidence type="ECO:0000256" key="4">
    <source>
        <dbReference type="ARBA" id="ARBA00011258"/>
    </source>
</evidence>
<dbReference type="PROSITE" id="PS51986">
    <property type="entry name" value="GS_BETA_GRASP"/>
    <property type="match status" value="1"/>
</dbReference>
<dbReference type="InterPro" id="IPR027303">
    <property type="entry name" value="Gln_synth_gly_rich_site"/>
</dbReference>
<dbReference type="InterPro" id="IPR001637">
    <property type="entry name" value="Gln_synth_I_adenylation_site"/>
</dbReference>
<evidence type="ECO:0000259" key="11">
    <source>
        <dbReference type="PROSITE" id="PS51987"/>
    </source>
</evidence>
<dbReference type="SMART" id="SM01230">
    <property type="entry name" value="Gln-synt_C"/>
    <property type="match status" value="1"/>
</dbReference>
<comment type="function">
    <text evidence="2">Catalyzes the ATP-dependent biosynthesis of glutamine from glutamate and ammonia.</text>
</comment>
<accession>A0ABV7D2R8</accession>
<comment type="cofactor">
    <cofactor evidence="1">
        <name>Mg(2+)</name>
        <dbReference type="ChEBI" id="CHEBI:18420"/>
    </cofactor>
</comment>
<sequence>MAKYTNLSVEDFLALVKEAKAEWIDLRFTDPKGKWQHLTMCADVVDDDMLSDGIMFDGSSIAGWKAINESDMVLKPDLNSVTIDPFTADVTIVVFCDILDPITGQPYERDPRGTAKKAEEFLKFSGLGDTAFFGPEPEFFVFDDVKFKVDYSGAMYEIDDIEGPYNTAKSYDEGNYAHRPRAKGGYFPVAPVDSCVDLRGEMVKVMKEMGLPMDKHHHEVAASQHELGVTYSTLVDTADNVQIYKFVTHQVAHTYGKTATFMPKPVAADNGSGMHTHMSIWKDGQPTFAGSGYAGLSETALYYIGGIIKHAKAINAFTNPSTNSYKRLTPGFEAPVLLAYSARNRSASCRIPFGAGPKAKRVEVRFPDPTANPYLAFAAMLMAGIDGIKNKIHPGEAMDKDLYALPPEELANVPTVAGSLREALASLDADREFLKQGDVFSDDQIDAYIELKMEDVIRMELAPHPVEFDMYYSS</sequence>
<dbReference type="InterPro" id="IPR036651">
    <property type="entry name" value="Gln_synt_N_sf"/>
</dbReference>
<dbReference type="Gene3D" id="3.10.20.70">
    <property type="entry name" value="Glutamine synthetase, N-terminal domain"/>
    <property type="match status" value="1"/>
</dbReference>
<dbReference type="Pfam" id="PF03951">
    <property type="entry name" value="Gln-synt_N"/>
    <property type="match status" value="1"/>
</dbReference>
<evidence type="ECO:0000256" key="7">
    <source>
        <dbReference type="RuleBase" id="RU000384"/>
    </source>
</evidence>
<reference evidence="13" key="1">
    <citation type="journal article" date="2019" name="Int. J. Syst. Evol. Microbiol.">
        <title>The Global Catalogue of Microorganisms (GCM) 10K type strain sequencing project: providing services to taxonomists for standard genome sequencing and annotation.</title>
        <authorList>
            <consortium name="The Broad Institute Genomics Platform"/>
            <consortium name="The Broad Institute Genome Sequencing Center for Infectious Disease"/>
            <person name="Wu L."/>
            <person name="Ma J."/>
        </authorList>
    </citation>
    <scope>NUCLEOTIDE SEQUENCE [LARGE SCALE GENOMIC DNA]</scope>
    <source>
        <strain evidence="13">KCTC 62164</strain>
    </source>
</reference>
<dbReference type="InterPro" id="IPR008147">
    <property type="entry name" value="Gln_synt_N"/>
</dbReference>
<dbReference type="SUPFAM" id="SSF55931">
    <property type="entry name" value="Glutamine synthetase/guanido kinase"/>
    <property type="match status" value="1"/>
</dbReference>
<dbReference type="EMBL" id="JBHRSL010000002">
    <property type="protein sequence ID" value="MFC3051142.1"/>
    <property type="molecule type" value="Genomic_DNA"/>
</dbReference>
<dbReference type="Proteomes" id="UP001595444">
    <property type="component" value="Unassembled WGS sequence"/>
</dbReference>
<comment type="subunit">
    <text evidence="4">Oligomer of 12 subunits arranged in the form of two hexameric ring.</text>
</comment>
<dbReference type="SUPFAM" id="SSF54368">
    <property type="entry name" value="Glutamine synthetase, N-terminal domain"/>
    <property type="match status" value="1"/>
</dbReference>
<evidence type="ECO:0000256" key="6">
    <source>
        <dbReference type="PROSITE-ProRule" id="PRU01330"/>
    </source>
</evidence>
<dbReference type="PROSITE" id="PS00180">
    <property type="entry name" value="GLNA_1"/>
    <property type="match status" value="1"/>
</dbReference>
<evidence type="ECO:0000256" key="2">
    <source>
        <dbReference type="ARBA" id="ARBA00003117"/>
    </source>
</evidence>
<dbReference type="PROSITE" id="PS51987">
    <property type="entry name" value="GS_CATALYTIC"/>
    <property type="match status" value="1"/>
</dbReference>
<evidence type="ECO:0000256" key="8">
    <source>
        <dbReference type="RuleBase" id="RU000387"/>
    </source>
</evidence>
<keyword evidence="9" id="KW-0547">Nucleotide-binding</keyword>
<gene>
    <name evidence="12" type="primary">glnA</name>
    <name evidence="12" type="ORF">ACFOKA_04415</name>
</gene>
<evidence type="ECO:0000313" key="13">
    <source>
        <dbReference type="Proteomes" id="UP001595444"/>
    </source>
</evidence>
<keyword evidence="8" id="KW-0963">Cytoplasm</keyword>
<feature type="domain" description="GS beta-grasp" evidence="10">
    <location>
        <begin position="19"/>
        <end position="103"/>
    </location>
</feature>
<feature type="domain" description="GS catalytic" evidence="11">
    <location>
        <begin position="111"/>
        <end position="474"/>
    </location>
</feature>
<comment type="subcellular location">
    <subcellularLocation>
        <location evidence="8">Cytoplasm</location>
    </subcellularLocation>
</comment>
<evidence type="ECO:0000259" key="10">
    <source>
        <dbReference type="PROSITE" id="PS51986"/>
    </source>
</evidence>
<comment type="catalytic activity">
    <reaction evidence="9">
        <text>L-glutamate + NH4(+) + ATP = L-glutamine + ADP + phosphate + H(+)</text>
        <dbReference type="Rhea" id="RHEA:16169"/>
        <dbReference type="ChEBI" id="CHEBI:15378"/>
        <dbReference type="ChEBI" id="CHEBI:28938"/>
        <dbReference type="ChEBI" id="CHEBI:29985"/>
        <dbReference type="ChEBI" id="CHEBI:30616"/>
        <dbReference type="ChEBI" id="CHEBI:43474"/>
        <dbReference type="ChEBI" id="CHEBI:58359"/>
        <dbReference type="ChEBI" id="CHEBI:456216"/>
        <dbReference type="EC" id="6.3.1.2"/>
    </reaction>
</comment>
<dbReference type="Pfam" id="PF00120">
    <property type="entry name" value="Gln-synt_C"/>
    <property type="match status" value="1"/>
</dbReference>
<dbReference type="InterPro" id="IPR008146">
    <property type="entry name" value="Gln_synth_cat_dom"/>
</dbReference>
<protein>
    <recommendedName>
        <fullName evidence="9">Glutamine synthetase</fullName>
        <ecNumber evidence="9">6.3.1.2</ecNumber>
    </recommendedName>
</protein>
<dbReference type="InterPro" id="IPR004809">
    <property type="entry name" value="Gln_synth_I"/>
</dbReference>
<comment type="similarity">
    <text evidence="3 6 7">Belongs to the glutamine synthetase family.</text>
</comment>